<evidence type="ECO:0000313" key="1">
    <source>
        <dbReference type="EMBL" id="SBP37266.1"/>
    </source>
</evidence>
<dbReference type="EMBL" id="HADX01015034">
    <property type="protein sequence ID" value="SBP37266.1"/>
    <property type="molecule type" value="Transcribed_RNA"/>
</dbReference>
<dbReference type="EMBL" id="HADW01012443">
    <property type="protein sequence ID" value="SBP13843.1"/>
    <property type="molecule type" value="Transcribed_RNA"/>
</dbReference>
<reference evidence="1" key="2">
    <citation type="submission" date="2016-06" db="EMBL/GenBank/DDBJ databases">
        <title>The genome of a short-lived fish provides insights into sex chromosome evolution and the genetic control of aging.</title>
        <authorList>
            <person name="Reichwald K."/>
            <person name="Felder M."/>
            <person name="Petzold A."/>
            <person name="Koch P."/>
            <person name="Groth M."/>
            <person name="Platzer M."/>
        </authorList>
    </citation>
    <scope>NUCLEOTIDE SEQUENCE</scope>
    <source>
        <tissue evidence="1">Brain</tissue>
    </source>
</reference>
<feature type="non-terminal residue" evidence="1">
    <location>
        <position position="43"/>
    </location>
</feature>
<feature type="non-terminal residue" evidence="1">
    <location>
        <position position="1"/>
    </location>
</feature>
<name>A0A1A7Z4I5_9TELE</name>
<accession>A0A1A7Z4I5</accession>
<proteinExistence type="predicted"/>
<reference evidence="1" key="1">
    <citation type="submission" date="2016-05" db="EMBL/GenBank/DDBJ databases">
        <authorList>
            <person name="Lavstsen T."/>
            <person name="Jespersen J.S."/>
        </authorList>
    </citation>
    <scope>NUCLEOTIDE SEQUENCE</scope>
    <source>
        <tissue evidence="1">Brain</tissue>
    </source>
</reference>
<gene>
    <name evidence="1" type="primary">Nfu_g_1_013096</name>
</gene>
<dbReference type="AlphaFoldDB" id="A0A1A7Z4I5"/>
<organism evidence="1">
    <name type="scientific">Iconisemion striatum</name>
    <dbReference type="NCBI Taxonomy" id="60296"/>
    <lineage>
        <taxon>Eukaryota</taxon>
        <taxon>Metazoa</taxon>
        <taxon>Chordata</taxon>
        <taxon>Craniata</taxon>
        <taxon>Vertebrata</taxon>
        <taxon>Euteleostomi</taxon>
        <taxon>Actinopterygii</taxon>
        <taxon>Neopterygii</taxon>
        <taxon>Teleostei</taxon>
        <taxon>Neoteleostei</taxon>
        <taxon>Acanthomorphata</taxon>
        <taxon>Ovalentaria</taxon>
        <taxon>Atherinomorphae</taxon>
        <taxon>Cyprinodontiformes</taxon>
        <taxon>Nothobranchiidae</taxon>
        <taxon>Iconisemion</taxon>
    </lineage>
</organism>
<sequence length="43" mass="4771">HLHATLASSVEGFFRPAVIQTTIECPSCLPTIHNFPLGLIKYF</sequence>
<protein>
    <submittedName>
        <fullName evidence="1">Uncharacterized protein</fullName>
    </submittedName>
</protein>